<gene>
    <name evidence="2" type="ORF">OCBIM_22018490mg</name>
</gene>
<evidence type="ECO:0000313" key="2">
    <source>
        <dbReference type="EMBL" id="KOF86515.1"/>
    </source>
</evidence>
<organism evidence="2">
    <name type="scientific">Octopus bimaculoides</name>
    <name type="common">California two-spotted octopus</name>
    <dbReference type="NCBI Taxonomy" id="37653"/>
    <lineage>
        <taxon>Eukaryota</taxon>
        <taxon>Metazoa</taxon>
        <taxon>Spiralia</taxon>
        <taxon>Lophotrochozoa</taxon>
        <taxon>Mollusca</taxon>
        <taxon>Cephalopoda</taxon>
        <taxon>Coleoidea</taxon>
        <taxon>Octopodiformes</taxon>
        <taxon>Octopoda</taxon>
        <taxon>Incirrata</taxon>
        <taxon>Octopodidae</taxon>
        <taxon>Octopus</taxon>
    </lineage>
</organism>
<proteinExistence type="predicted"/>
<evidence type="ECO:0000256" key="1">
    <source>
        <dbReference type="SAM" id="MobiDB-lite"/>
    </source>
</evidence>
<reference evidence="2" key="1">
    <citation type="submission" date="2015-07" db="EMBL/GenBank/DDBJ databases">
        <title>MeaNS - Measles Nucleotide Surveillance Program.</title>
        <authorList>
            <person name="Tran T."/>
            <person name="Druce J."/>
        </authorList>
    </citation>
    <scope>NUCLEOTIDE SEQUENCE</scope>
    <source>
        <strain evidence="2">UCB-OBI-ISO-001</strain>
        <tissue evidence="2">Gonad</tissue>
    </source>
</reference>
<name>A0A0L8HCM2_OCTBM</name>
<dbReference type="AlphaFoldDB" id="A0A0L8HCM2"/>
<feature type="compositionally biased region" description="Polar residues" evidence="1">
    <location>
        <begin position="1"/>
        <end position="18"/>
    </location>
</feature>
<accession>A0A0L8HCM2</accession>
<sequence>MHITRNTASHDTTITSGKSSSSSSMLTIGQPKVSTKFTFNHTIYRLKRNSKVKKYYLPTHKFKPVLRERISDIVETGSLKFFKSSTNRTPADNANPEIMQLLSRAARHTIHP</sequence>
<protein>
    <submittedName>
        <fullName evidence="2">Uncharacterized protein</fullName>
    </submittedName>
</protein>
<feature type="region of interest" description="Disordered" evidence="1">
    <location>
        <begin position="1"/>
        <end position="27"/>
    </location>
</feature>
<dbReference type="EMBL" id="KQ418626">
    <property type="protein sequence ID" value="KOF86515.1"/>
    <property type="molecule type" value="Genomic_DNA"/>
</dbReference>